<dbReference type="Pfam" id="PF01841">
    <property type="entry name" value="Transglut_core"/>
    <property type="match status" value="1"/>
</dbReference>
<keyword evidence="6" id="KW-1185">Reference proteome</keyword>
<evidence type="ECO:0000313" key="6">
    <source>
        <dbReference type="Proteomes" id="UP000257109"/>
    </source>
</evidence>
<dbReference type="FunFam" id="2.20.25.10:FF:000011">
    <property type="entry name" value="peptide-N(4)-(N-acetyl-beta- glucosaminyl)asparagine amidase"/>
    <property type="match status" value="1"/>
</dbReference>
<gene>
    <name evidence="5" type="primary">PNG1</name>
    <name evidence="5" type="ORF">CR513_07770</name>
</gene>
<organism evidence="5 6">
    <name type="scientific">Mucuna pruriens</name>
    <name type="common">Velvet bean</name>
    <name type="synonym">Dolichos pruriens</name>
    <dbReference type="NCBI Taxonomy" id="157652"/>
    <lineage>
        <taxon>Eukaryota</taxon>
        <taxon>Viridiplantae</taxon>
        <taxon>Streptophyta</taxon>
        <taxon>Embryophyta</taxon>
        <taxon>Tracheophyta</taxon>
        <taxon>Spermatophyta</taxon>
        <taxon>Magnoliopsida</taxon>
        <taxon>eudicotyledons</taxon>
        <taxon>Gunneridae</taxon>
        <taxon>Pentapetalae</taxon>
        <taxon>rosids</taxon>
        <taxon>fabids</taxon>
        <taxon>Fabales</taxon>
        <taxon>Fabaceae</taxon>
        <taxon>Papilionoideae</taxon>
        <taxon>50 kb inversion clade</taxon>
        <taxon>NPAAA clade</taxon>
        <taxon>indigoferoid/millettioid clade</taxon>
        <taxon>Phaseoleae</taxon>
        <taxon>Mucuna</taxon>
    </lineage>
</organism>
<dbReference type="PANTHER" id="PTHR48440">
    <property type="match status" value="1"/>
</dbReference>
<dbReference type="Gene3D" id="2.60.120.260">
    <property type="entry name" value="Galactose-binding domain-like"/>
    <property type="match status" value="1"/>
</dbReference>
<protein>
    <submittedName>
        <fullName evidence="5">Peptide-N(4)-(N-acetyl-beta-glucosaminyl)asparagine amidase</fullName>
    </submittedName>
</protein>
<dbReference type="Gene3D" id="2.20.25.10">
    <property type="match status" value="1"/>
</dbReference>
<dbReference type="SUPFAM" id="SSF54001">
    <property type="entry name" value="Cysteine proteinases"/>
    <property type="match status" value="1"/>
</dbReference>
<evidence type="ECO:0000256" key="2">
    <source>
        <dbReference type="ARBA" id="ARBA00022723"/>
    </source>
</evidence>
<reference evidence="5" key="1">
    <citation type="submission" date="2018-05" db="EMBL/GenBank/DDBJ databases">
        <title>Draft genome of Mucuna pruriens seed.</title>
        <authorList>
            <person name="Nnadi N.E."/>
            <person name="Vos R."/>
            <person name="Hasami M.H."/>
            <person name="Devisetty U.K."/>
            <person name="Aguiy J.C."/>
        </authorList>
    </citation>
    <scope>NUCLEOTIDE SEQUENCE [LARGE SCALE GENOMIC DNA]</scope>
    <source>
        <strain evidence="5">JCA_2017</strain>
    </source>
</reference>
<dbReference type="PANTHER" id="PTHR48440:SF1">
    <property type="entry name" value="PAW DOMAIN-CONTAINING PROTEIN"/>
    <property type="match status" value="1"/>
</dbReference>
<proteinExistence type="inferred from homology"/>
<feature type="domain" description="Transglutaminase-like" evidence="4">
    <location>
        <begin position="247"/>
        <end position="302"/>
    </location>
</feature>
<sequence length="719" mass="82531">MVARRFQVVHNDSDFDLHYDTDDGFEVFQFQLYSLTSVPPHQQKIYGAEQDTPLATDSDLIAISDKLRLVSVNNSEPEPEPEPSTADLLKSDEELARLLQAEEEALMFQQYAASQNTEEFESRVRPYVKQVLMYEDAMRQEAARKSVPVEELEEKALIALAKEGNFKPSKIEQEHAFLLQLLFWFKQSFRWVNSPSCHDCGNNTVNQGMTVALPSETLYGASRVELYRCTICSKPTRFPRYNDPMKLVETREGRCGEWANCFTLYCRAFGYESRLILDFTDHVWTECFSQFLGRWMHLDPCEGIYDKPLLYEKGWGKKLNYVIAIAKDGVYDVTKRYTRKWHEVLSRRIMLTEPSLSSVLSNITKESRRGFASQLLSIIEVRDMEENKELERSLHAEDDETVSLPGRRSGNEEWRKFRLEFGSDKLSSSACPVRLCIDEHVTMIYNAFHPVLYQFVGEELTKSEAVEVLRITKGIVLDLCNSPYKTRRTSIDSVLNNPKFQKLLPSFDDLLGALSLEKKVNTDGRVEICLAGDPVVTSLALPVALDALDDMIYNLNKCEKYGKDMFLLPLLKLNRIHSGSAIASSEELPFGIITSAFDGTRISKWEEPNGAKGCWIVYRTFDNKMIELVAYELMSANDAPERDPMEWILEGSSDEGINWHVLDKQNSQFFEDRFQRRTYTINSASFPCNVFRFKFLAVRDIQSTSRLQIGSIDLYAKST</sequence>
<name>A0A371HYZ2_MUCPR</name>
<dbReference type="InterPro" id="IPR038765">
    <property type="entry name" value="Papain-like_cys_pep_sf"/>
</dbReference>
<evidence type="ECO:0000259" key="4">
    <source>
        <dbReference type="SMART" id="SM00460"/>
    </source>
</evidence>
<dbReference type="AlphaFoldDB" id="A0A371HYZ2"/>
<evidence type="ECO:0000256" key="3">
    <source>
        <dbReference type="ARBA" id="ARBA00022833"/>
    </source>
</evidence>
<dbReference type="EMBL" id="QJKJ01001350">
    <property type="protein sequence ID" value="RDY08035.1"/>
    <property type="molecule type" value="Genomic_DNA"/>
</dbReference>
<dbReference type="OrthoDB" id="409136at2759"/>
<dbReference type="GO" id="GO:0046872">
    <property type="term" value="F:metal ion binding"/>
    <property type="evidence" value="ECO:0007669"/>
    <property type="project" value="UniProtKB-KW"/>
</dbReference>
<dbReference type="FunFam" id="2.60.120.260:FF:000110">
    <property type="entry name" value="Peptide-N(4)-(N-acetyl-beta-glucosaminyl)asparagine amidase"/>
    <property type="match status" value="1"/>
</dbReference>
<dbReference type="SMART" id="SM00460">
    <property type="entry name" value="TGc"/>
    <property type="match status" value="1"/>
</dbReference>
<dbReference type="STRING" id="157652.A0A371HYZ2"/>
<dbReference type="InterPro" id="IPR002931">
    <property type="entry name" value="Transglutaminase-like"/>
</dbReference>
<evidence type="ECO:0000313" key="5">
    <source>
        <dbReference type="EMBL" id="RDY08035.1"/>
    </source>
</evidence>
<accession>A0A371HYZ2</accession>
<comment type="similarity">
    <text evidence="1">Belongs to the transglutaminase-like superfamily. PNGase family.</text>
</comment>
<dbReference type="Gene3D" id="3.10.20.90">
    <property type="entry name" value="Phosphatidylinositol 3-kinase Catalytic Subunit, Chain A, domain 1"/>
    <property type="match status" value="1"/>
</dbReference>
<comment type="caution">
    <text evidence="5">The sequence shown here is derived from an EMBL/GenBank/DDBJ whole genome shotgun (WGS) entry which is preliminary data.</text>
</comment>
<dbReference type="Proteomes" id="UP000257109">
    <property type="component" value="Unassembled WGS sequence"/>
</dbReference>
<feature type="non-terminal residue" evidence="5">
    <location>
        <position position="1"/>
    </location>
</feature>
<keyword evidence="2" id="KW-0479">Metal-binding</keyword>
<keyword evidence="3" id="KW-0862">Zinc</keyword>
<dbReference type="Gene3D" id="3.10.620.30">
    <property type="match status" value="1"/>
</dbReference>
<evidence type="ECO:0000256" key="1">
    <source>
        <dbReference type="ARBA" id="ARBA00009390"/>
    </source>
</evidence>